<comment type="caution">
    <text evidence="2">The sequence shown here is derived from an EMBL/GenBank/DDBJ whole genome shotgun (WGS) entry which is preliminary data.</text>
</comment>
<evidence type="ECO:0000313" key="3">
    <source>
        <dbReference type="Proteomes" id="UP000290283"/>
    </source>
</evidence>
<name>A0A4Q1K377_9FLAO</name>
<dbReference type="OrthoDB" id="853672at2"/>
<reference evidence="3" key="1">
    <citation type="submission" date="2019-01" db="EMBL/GenBank/DDBJ databases">
        <title>Cytophagaceae bacterium strain CAR-16.</title>
        <authorList>
            <person name="Chen W.-M."/>
        </authorList>
    </citation>
    <scope>NUCLEOTIDE SEQUENCE [LARGE SCALE GENOMIC DNA]</scope>
    <source>
        <strain evidence="3">LLJ-11</strain>
    </source>
</reference>
<dbReference type="RefSeq" id="WP_129435460.1">
    <property type="nucleotide sequence ID" value="NZ_SBKO01000002.1"/>
</dbReference>
<feature type="transmembrane region" description="Helical" evidence="1">
    <location>
        <begin position="35"/>
        <end position="55"/>
    </location>
</feature>
<evidence type="ECO:0000256" key="1">
    <source>
        <dbReference type="SAM" id="Phobius"/>
    </source>
</evidence>
<keyword evidence="1" id="KW-0812">Transmembrane</keyword>
<feature type="transmembrane region" description="Helical" evidence="1">
    <location>
        <begin position="112"/>
        <end position="132"/>
    </location>
</feature>
<organism evidence="2 3">
    <name type="scientific">Flavobacterium amnicola</name>
    <dbReference type="NCBI Taxonomy" id="2506422"/>
    <lineage>
        <taxon>Bacteria</taxon>
        <taxon>Pseudomonadati</taxon>
        <taxon>Bacteroidota</taxon>
        <taxon>Flavobacteriia</taxon>
        <taxon>Flavobacteriales</taxon>
        <taxon>Flavobacteriaceae</taxon>
        <taxon>Flavobacterium</taxon>
    </lineage>
</organism>
<keyword evidence="1" id="KW-1133">Transmembrane helix</keyword>
<proteinExistence type="predicted"/>
<protein>
    <submittedName>
        <fullName evidence="2">Uncharacterized protein</fullName>
    </submittedName>
</protein>
<dbReference type="AlphaFoldDB" id="A0A4Q1K377"/>
<keyword evidence="3" id="KW-1185">Reference proteome</keyword>
<accession>A0A4Q1K377</accession>
<keyword evidence="1" id="KW-0472">Membrane</keyword>
<feature type="transmembrane region" description="Helical" evidence="1">
    <location>
        <begin position="12"/>
        <end position="30"/>
    </location>
</feature>
<evidence type="ECO:0000313" key="2">
    <source>
        <dbReference type="EMBL" id="RXR19002.1"/>
    </source>
</evidence>
<dbReference type="EMBL" id="SBKO01000002">
    <property type="protein sequence ID" value="RXR19002.1"/>
    <property type="molecule type" value="Genomic_DNA"/>
</dbReference>
<gene>
    <name evidence="2" type="ORF">EQG63_06040</name>
</gene>
<sequence>MNDAHYHMLVNHFPIIGLFFGIAILVFGILKRNALLINTAYIIFIFCMIMGKITMMTGDKAEHFVENINGFSHDLIEEHEETAEGFMKIMYALGCASALGLYVDYKKHKKALLFSFLVLIIAVVAIILSGPVGTSGGEIRHTEIRKGDTISIPEASSKEFEKED</sequence>
<dbReference type="Proteomes" id="UP000290283">
    <property type="component" value="Unassembled WGS sequence"/>
</dbReference>